<name>A6KG79_RAT</name>
<reference evidence="1 2" key="1">
    <citation type="submission" date="2005-09" db="EMBL/GenBank/DDBJ databases">
        <authorList>
            <person name="Mural R.J."/>
            <person name="Li P.W."/>
            <person name="Adams M.D."/>
            <person name="Amanatides P.G."/>
            <person name="Baden-Tillson H."/>
            <person name="Barnstead M."/>
            <person name="Chin S.H."/>
            <person name="Dew I."/>
            <person name="Evans C.A."/>
            <person name="Ferriera S."/>
            <person name="Flanigan M."/>
            <person name="Fosler C."/>
            <person name="Glodek A."/>
            <person name="Gu Z."/>
            <person name="Holt R.A."/>
            <person name="Jennings D."/>
            <person name="Kraft C.L."/>
            <person name="Lu F."/>
            <person name="Nguyen T."/>
            <person name="Nusskern D.R."/>
            <person name="Pfannkoch C.M."/>
            <person name="Sitter C."/>
            <person name="Sutton G.G."/>
            <person name="Venter J.C."/>
            <person name="Wang Z."/>
            <person name="Woodage T."/>
            <person name="Zheng X.H."/>
            <person name="Zhong F."/>
        </authorList>
    </citation>
    <scope>NUCLEOTIDE SEQUENCE [LARGE SCALE GENOMIC DNA]</scope>
    <source>
        <strain>BN</strain>
        <strain evidence="2">Sprague-Dawley</strain>
    </source>
</reference>
<dbReference type="Proteomes" id="UP000234681">
    <property type="component" value="Chromosome X"/>
</dbReference>
<proteinExistence type="predicted"/>
<accession>A6KG79</accession>
<dbReference type="AlphaFoldDB" id="A6KG79"/>
<protein>
    <submittedName>
        <fullName evidence="1">RCG23128</fullName>
    </submittedName>
</protein>
<dbReference type="EMBL" id="CH474047">
    <property type="protein sequence ID" value="EDL85200.1"/>
    <property type="molecule type" value="Genomic_DNA"/>
</dbReference>
<sequence length="25" mass="3013">METPRKVFMTTFDRVQAFRRPLPTS</sequence>
<evidence type="ECO:0000313" key="2">
    <source>
        <dbReference type="Proteomes" id="UP000234681"/>
    </source>
</evidence>
<gene>
    <name evidence="1" type="ORF">rCG_23128</name>
</gene>
<organism evidence="1 2">
    <name type="scientific">Rattus norvegicus</name>
    <name type="common">Rat</name>
    <dbReference type="NCBI Taxonomy" id="10116"/>
    <lineage>
        <taxon>Eukaryota</taxon>
        <taxon>Metazoa</taxon>
        <taxon>Chordata</taxon>
        <taxon>Craniata</taxon>
        <taxon>Vertebrata</taxon>
        <taxon>Euteleostomi</taxon>
        <taxon>Mammalia</taxon>
        <taxon>Eutheria</taxon>
        <taxon>Euarchontoglires</taxon>
        <taxon>Glires</taxon>
        <taxon>Rodentia</taxon>
        <taxon>Myomorpha</taxon>
        <taxon>Muroidea</taxon>
        <taxon>Muridae</taxon>
        <taxon>Murinae</taxon>
        <taxon>Rattus</taxon>
    </lineage>
</organism>
<evidence type="ECO:0000313" key="1">
    <source>
        <dbReference type="EMBL" id="EDL85200.1"/>
    </source>
</evidence>
<feature type="non-terminal residue" evidence="1">
    <location>
        <position position="25"/>
    </location>
</feature>